<keyword evidence="3" id="KW-1185">Reference proteome</keyword>
<keyword evidence="1" id="KW-1133">Transmembrane helix</keyword>
<dbReference type="STRING" id="521011.Mpal_2760"/>
<dbReference type="eggNOG" id="arCOG06929">
    <property type="taxonomic scope" value="Archaea"/>
</dbReference>
<keyword evidence="1" id="KW-0472">Membrane</keyword>
<evidence type="ECO:0000256" key="1">
    <source>
        <dbReference type="SAM" id="Phobius"/>
    </source>
</evidence>
<dbReference type="HOGENOM" id="CLU_1736432_0_0_2"/>
<dbReference type="EMBL" id="CP001338">
    <property type="protein sequence ID" value="ACL18019.1"/>
    <property type="molecule type" value="Genomic_DNA"/>
</dbReference>
<keyword evidence="1" id="KW-0812">Transmembrane</keyword>
<dbReference type="AlphaFoldDB" id="B8GFY6"/>
<dbReference type="Proteomes" id="UP000002457">
    <property type="component" value="Chromosome"/>
</dbReference>
<reference evidence="2 3" key="1">
    <citation type="journal article" date="2015" name="Genome Announc.">
        <title>Complete Genome Sequence of Methanosphaerula palustris E1-9CT, a Hydrogenotrophic Methanogen Isolated from a Minerotrophic Fen Peatland.</title>
        <authorList>
            <person name="Cadillo-Quiroz H."/>
            <person name="Browne P."/>
            <person name="Kyrpides N."/>
            <person name="Woyke T."/>
            <person name="Goodwin L."/>
            <person name="Detter C."/>
            <person name="Yavitt J.B."/>
            <person name="Zinder S.H."/>
        </authorList>
    </citation>
    <scope>NUCLEOTIDE SEQUENCE [LARGE SCALE GENOMIC DNA]</scope>
    <source>
        <strain evidence="3">ATCC BAA-1556 / DSM 19958 / E1-9c</strain>
    </source>
</reference>
<sequence length="146" mass="15872">MLVLGVGVIAAAALYFFEPIYGYIMLIFTAVIFMGMKIMEDSLGLPDVTCNLRDDAKAVVMINRGNASITGGHVALVPLNIEFDLPALVPDQRFEYPLTEMVVEAKAVVHYSTVDGRSLSGSFPLSALGEGEEDLLKPTFPLFGWK</sequence>
<feature type="transmembrane region" description="Helical" evidence="1">
    <location>
        <begin position="6"/>
        <end position="33"/>
    </location>
</feature>
<protein>
    <submittedName>
        <fullName evidence="2">Uncharacterized protein</fullName>
    </submittedName>
</protein>
<evidence type="ECO:0000313" key="2">
    <source>
        <dbReference type="EMBL" id="ACL18019.1"/>
    </source>
</evidence>
<accession>B8GFY6</accession>
<gene>
    <name evidence="2" type="ordered locus">Mpal_2760</name>
</gene>
<evidence type="ECO:0000313" key="3">
    <source>
        <dbReference type="Proteomes" id="UP000002457"/>
    </source>
</evidence>
<dbReference type="KEGG" id="mpl:Mpal_2760"/>
<name>B8GFY6_METPE</name>
<organism evidence="2 3">
    <name type="scientific">Methanosphaerula palustris (strain ATCC BAA-1556 / DSM 19958 / E1-9c)</name>
    <dbReference type="NCBI Taxonomy" id="521011"/>
    <lineage>
        <taxon>Archaea</taxon>
        <taxon>Methanobacteriati</taxon>
        <taxon>Methanobacteriota</taxon>
        <taxon>Stenosarchaea group</taxon>
        <taxon>Methanomicrobia</taxon>
        <taxon>Methanomicrobiales</taxon>
        <taxon>Methanoregulaceae</taxon>
        <taxon>Methanosphaerula</taxon>
    </lineage>
</organism>
<proteinExistence type="predicted"/>